<keyword evidence="2" id="KW-1185">Reference proteome</keyword>
<organism evidence="1 2">
    <name type="scientific">Stephania cephalantha</name>
    <dbReference type="NCBI Taxonomy" id="152367"/>
    <lineage>
        <taxon>Eukaryota</taxon>
        <taxon>Viridiplantae</taxon>
        <taxon>Streptophyta</taxon>
        <taxon>Embryophyta</taxon>
        <taxon>Tracheophyta</taxon>
        <taxon>Spermatophyta</taxon>
        <taxon>Magnoliopsida</taxon>
        <taxon>Ranunculales</taxon>
        <taxon>Menispermaceae</taxon>
        <taxon>Menispermoideae</taxon>
        <taxon>Cissampelideae</taxon>
        <taxon>Stephania</taxon>
    </lineage>
</organism>
<accession>A0AAP0IA51</accession>
<comment type="caution">
    <text evidence="1">The sequence shown here is derived from an EMBL/GenBank/DDBJ whole genome shotgun (WGS) entry which is preliminary data.</text>
</comment>
<dbReference type="EMBL" id="JBBNAG010000008">
    <property type="protein sequence ID" value="KAK9111061.1"/>
    <property type="molecule type" value="Genomic_DNA"/>
</dbReference>
<gene>
    <name evidence="1" type="ORF">Scep_018580</name>
</gene>
<dbReference type="AlphaFoldDB" id="A0AAP0IA51"/>
<reference evidence="1 2" key="1">
    <citation type="submission" date="2024-01" db="EMBL/GenBank/DDBJ databases">
        <title>Genome assemblies of Stephania.</title>
        <authorList>
            <person name="Yang L."/>
        </authorList>
    </citation>
    <scope>NUCLEOTIDE SEQUENCE [LARGE SCALE GENOMIC DNA]</scope>
    <source>
        <strain evidence="1">JXDWG</strain>
        <tissue evidence="1">Leaf</tissue>
    </source>
</reference>
<protein>
    <submittedName>
        <fullName evidence="1">Uncharacterized protein</fullName>
    </submittedName>
</protein>
<name>A0AAP0IA51_9MAGN</name>
<sequence length="61" mass="6831">MDLGFVLMIGSVCMKYGCLVCEQGWWSAVASQVLWANNWWSQVDVLLQGLFCIVLAVFCVV</sequence>
<evidence type="ECO:0000313" key="2">
    <source>
        <dbReference type="Proteomes" id="UP001419268"/>
    </source>
</evidence>
<dbReference type="Proteomes" id="UP001419268">
    <property type="component" value="Unassembled WGS sequence"/>
</dbReference>
<proteinExistence type="predicted"/>
<evidence type="ECO:0000313" key="1">
    <source>
        <dbReference type="EMBL" id="KAK9111061.1"/>
    </source>
</evidence>